<name>A0A2G1BSV2_9FLAO</name>
<protein>
    <submittedName>
        <fullName evidence="2">Uncharacterized protein</fullName>
    </submittedName>
</protein>
<evidence type="ECO:0000313" key="1">
    <source>
        <dbReference type="EMBL" id="MDP2542321.1"/>
    </source>
</evidence>
<evidence type="ECO:0000313" key="2">
    <source>
        <dbReference type="EMBL" id="PHN96919.1"/>
    </source>
</evidence>
<dbReference type="Proteomes" id="UP001242342">
    <property type="component" value="Unassembled WGS sequence"/>
</dbReference>
<reference evidence="2 3" key="1">
    <citation type="journal article" date="2016" name="Nat. Commun.">
        <title>Microbial interactions lead to rapid micro-scale successions on model marine particles.</title>
        <authorList>
            <person name="Datta M.S."/>
            <person name="Sliwerska E."/>
            <person name="Gore J."/>
            <person name="Polz M.F."/>
            <person name="Cordero O.X."/>
        </authorList>
    </citation>
    <scope>NUCLEOTIDE SEQUENCE [LARGE SCALE GENOMIC DNA]</scope>
    <source>
        <strain evidence="2 3">4G03</strain>
    </source>
</reference>
<dbReference type="AlphaFoldDB" id="A0A2G1BSV2"/>
<dbReference type="Proteomes" id="UP000222163">
    <property type="component" value="Unassembled WGS sequence"/>
</dbReference>
<dbReference type="EMBL" id="JAUYVU010000010">
    <property type="protein sequence ID" value="MDP2542321.1"/>
    <property type="molecule type" value="Genomic_DNA"/>
</dbReference>
<evidence type="ECO:0000313" key="4">
    <source>
        <dbReference type="Proteomes" id="UP001242342"/>
    </source>
</evidence>
<gene>
    <name evidence="2" type="ORF">CSC81_10895</name>
    <name evidence="1" type="ORF">Q8W23_12640</name>
</gene>
<accession>A0A2G1BSV2</accession>
<sequence length="213" mass="24166">METDYINQFKAQSPAAIIQGLFREKKQLKIALSLKNGLYVEGFIVDITKEEYQTFVCMKTEEQEVLFFDLQEVSVLRIKHPKKIAVSLSKGNISRPLGEDPISVLQLKRWTLEQEPLLEATINLSFEKPALQEANARLNCKDVIASLLKAKQLIVEDEMGLAAWKEIEAVVITNTETLQVSKEGNVLKIGIEITKVLPKELENLFIEKIEKVL</sequence>
<dbReference type="EMBL" id="PDUU01000009">
    <property type="protein sequence ID" value="PHN96919.1"/>
    <property type="molecule type" value="Genomic_DNA"/>
</dbReference>
<reference evidence="2" key="2">
    <citation type="submission" date="2017-10" db="EMBL/GenBank/DDBJ databases">
        <authorList>
            <person name="Enke T.N."/>
            <person name="Cordero O.X."/>
        </authorList>
    </citation>
    <scope>NUCLEOTIDE SEQUENCE</scope>
    <source>
        <strain evidence="2">4G03</strain>
    </source>
</reference>
<dbReference type="RefSeq" id="WP_099215783.1">
    <property type="nucleotide sequence ID" value="NZ_JAUYVU010000010.1"/>
</dbReference>
<keyword evidence="4" id="KW-1185">Reference proteome</keyword>
<evidence type="ECO:0000313" key="3">
    <source>
        <dbReference type="Proteomes" id="UP000222163"/>
    </source>
</evidence>
<reference evidence="1 4" key="3">
    <citation type="submission" date="2023-07" db="EMBL/GenBank/DDBJ databases">
        <title>Genome content predicts the carbon catabolic preferences of heterotrophic bacteria.</title>
        <authorList>
            <person name="Gralka M."/>
        </authorList>
    </citation>
    <scope>NUCLEOTIDE SEQUENCE [LARGE SCALE GENOMIC DNA]</scope>
    <source>
        <strain evidence="1 4">4G03</strain>
    </source>
</reference>
<proteinExistence type="predicted"/>
<organism evidence="2 3">
    <name type="scientific">Tenacibaculum discolor</name>
    <dbReference type="NCBI Taxonomy" id="361581"/>
    <lineage>
        <taxon>Bacteria</taxon>
        <taxon>Pseudomonadati</taxon>
        <taxon>Bacteroidota</taxon>
        <taxon>Flavobacteriia</taxon>
        <taxon>Flavobacteriales</taxon>
        <taxon>Flavobacteriaceae</taxon>
        <taxon>Tenacibaculum</taxon>
    </lineage>
</organism>
<comment type="caution">
    <text evidence="2">The sequence shown here is derived from an EMBL/GenBank/DDBJ whole genome shotgun (WGS) entry which is preliminary data.</text>
</comment>